<dbReference type="PANTHER" id="PTHR47076:SF1">
    <property type="entry name" value="NHL DOMAIN PROTEIN"/>
    <property type="match status" value="1"/>
</dbReference>
<comment type="caution">
    <text evidence="1">The sequence shown here is derived from an EMBL/GenBank/DDBJ whole genome shotgun (WGS) entry which is preliminary data.</text>
</comment>
<gene>
    <name evidence="1" type="ORF">Fmac_029075</name>
</gene>
<proteinExistence type="predicted"/>
<evidence type="ECO:0000313" key="1">
    <source>
        <dbReference type="EMBL" id="KAL2320106.1"/>
    </source>
</evidence>
<name>A0ABD1L9G3_9FABA</name>
<evidence type="ECO:0000313" key="2">
    <source>
        <dbReference type="Proteomes" id="UP001603857"/>
    </source>
</evidence>
<dbReference type="EMBL" id="JBGMDY010000010">
    <property type="protein sequence ID" value="KAL2320106.1"/>
    <property type="molecule type" value="Genomic_DNA"/>
</dbReference>
<protein>
    <submittedName>
        <fullName evidence="1">Uncharacterized protein</fullName>
    </submittedName>
</protein>
<dbReference type="Proteomes" id="UP001603857">
    <property type="component" value="Unassembled WGS sequence"/>
</dbReference>
<dbReference type="PANTHER" id="PTHR47076">
    <property type="entry name" value="NHL DOMAIN PROTEIN"/>
    <property type="match status" value="1"/>
</dbReference>
<sequence length="154" mass="17909">MSSLSSITIFDDSDNIQEHRYAMERCMCIPCLGPNSRSTTLSKRFGMWERMQTPESEERWWGKGWGILREWSEAVAWPKWKTLIRRFKKNNRAIGYSKQGSFQYDPHSYARNFDDGNGQNPNEDHAYDFSSRYVSIPTSTKSSMDLGKDGPSFI</sequence>
<reference evidence="1 2" key="1">
    <citation type="submission" date="2024-08" db="EMBL/GenBank/DDBJ databases">
        <title>Insights into the chromosomal genome structure of Flemingia macrophylla.</title>
        <authorList>
            <person name="Ding Y."/>
            <person name="Zhao Y."/>
            <person name="Bi W."/>
            <person name="Wu M."/>
            <person name="Zhao G."/>
            <person name="Gong Y."/>
            <person name="Li W."/>
            <person name="Zhang P."/>
        </authorList>
    </citation>
    <scope>NUCLEOTIDE SEQUENCE [LARGE SCALE GENOMIC DNA]</scope>
    <source>
        <strain evidence="1">DYQJB</strain>
        <tissue evidence="1">Leaf</tissue>
    </source>
</reference>
<dbReference type="AlphaFoldDB" id="A0ABD1L9G3"/>
<accession>A0ABD1L9G3</accession>
<keyword evidence="2" id="KW-1185">Reference proteome</keyword>
<organism evidence="1 2">
    <name type="scientific">Flemingia macrophylla</name>
    <dbReference type="NCBI Taxonomy" id="520843"/>
    <lineage>
        <taxon>Eukaryota</taxon>
        <taxon>Viridiplantae</taxon>
        <taxon>Streptophyta</taxon>
        <taxon>Embryophyta</taxon>
        <taxon>Tracheophyta</taxon>
        <taxon>Spermatophyta</taxon>
        <taxon>Magnoliopsida</taxon>
        <taxon>eudicotyledons</taxon>
        <taxon>Gunneridae</taxon>
        <taxon>Pentapetalae</taxon>
        <taxon>rosids</taxon>
        <taxon>fabids</taxon>
        <taxon>Fabales</taxon>
        <taxon>Fabaceae</taxon>
        <taxon>Papilionoideae</taxon>
        <taxon>50 kb inversion clade</taxon>
        <taxon>NPAAA clade</taxon>
        <taxon>indigoferoid/millettioid clade</taxon>
        <taxon>Phaseoleae</taxon>
        <taxon>Flemingia</taxon>
    </lineage>
</organism>